<feature type="region of interest" description="Disordered" evidence="9">
    <location>
        <begin position="1650"/>
        <end position="1686"/>
    </location>
</feature>
<evidence type="ECO:0000259" key="11">
    <source>
        <dbReference type="PROSITE" id="PS51294"/>
    </source>
</evidence>
<dbReference type="InterPro" id="IPR009448">
    <property type="entry name" value="UDP-g_GGtrans"/>
</dbReference>
<dbReference type="PANTHER" id="PTHR11226:SF0">
    <property type="entry name" value="UDP-GLUCOSE:GLYCOPROTEIN GLUCOSYLTRANSFERASE"/>
    <property type="match status" value="1"/>
</dbReference>
<keyword evidence="7" id="KW-0256">Endoplasmic reticulum</keyword>
<dbReference type="Pfam" id="PF13921">
    <property type="entry name" value="Myb_DNA-bind_6"/>
    <property type="match status" value="1"/>
</dbReference>
<dbReference type="Pfam" id="PF18402">
    <property type="entry name" value="Thioredoxin_14"/>
    <property type="match status" value="1"/>
</dbReference>
<dbReference type="GO" id="GO:0003980">
    <property type="term" value="F:UDP-glucose:glycoprotein glucosyltransferase activity"/>
    <property type="evidence" value="ECO:0007669"/>
    <property type="project" value="InterPro"/>
</dbReference>
<dbReference type="InterPro" id="IPR040525">
    <property type="entry name" value="UGGT_TRXL_4"/>
</dbReference>
<dbReference type="PROSITE" id="PS50090">
    <property type="entry name" value="MYB_LIKE"/>
    <property type="match status" value="2"/>
</dbReference>
<evidence type="ECO:0000256" key="9">
    <source>
        <dbReference type="SAM" id="MobiDB-lite"/>
    </source>
</evidence>
<sequence length="1686" mass="193748">MPKTEPQRGGLYSAEEDHQLIELYQEFADKTNRWKIIGGILKRNHKSVRERYVNHLDPTINKSKELTDEEKAKIESLLSNDQSYYKKWSKIAEEISIDKTSRRTELQVKNYWNSKLRSQERSLERIRVKMSLEAINNKEPFTVSKAETPPVQTWLKTSWDAPHLLLEIMYEFKSQSVSAENSTAYYPLINDFISQGLFSPKLTYQEVYKTAFGVIESKKYLSASTSISLLEFALSLHTTAPAIQAYYHYYDANVLPSRQEFNNNFDPECDVWVDWYGHQACNIEDFKKLKSGKYDIPQNISSDQHPKLLPFDHVLLSNEETISPSIILYADVFSPNFASFHQFVSELVSNDEAKYILRYKPPKGKRDNLYLTGYGVELALKNTDYISIDDRKVGTDDHDEGESETESNPESNNDSRLEMLSEHLFNEDISEIKPLITNEIRELGLKAAQFIISSSDPLSALAHLSQDLPKYSYHIAQLSLNLSLKDEITINKNSLSLNTNTFWLNGLKLVPDSVDPFGLLKLLRRERQNILSLISLGMNSQQAVELLASPVISESRSSQELTQGIFDVRDKSEKKNIIVWLNDLEKDKRYSHWPSRIYDIFRPVYPGQMRYIRKNLFNVLFVIDLSSIKNLKVFTEQIKSFVERDIPIRFGIIPLVNKENNESVTMAKIFYYLIGQYTKSLTMKFFSEVSEESTSSPSIFESAKKQFNIVIGGEKPKDKTSIKSFDDIIKPDAESSLEEQILGATEFISRFRIDTNGRGVMFINGKYFDMDDNYQRNMVQTINEHTSFLQQKLYGGEIADHTNIFEYFMTLPNVPSRRNPYVFVTDLQPLKVINLANEKNGNSEKLNSLVYVHPEERGDNEVPISLILITDLDSEYGAKQGLEALKFLNESPNVRIAFIHNPSTQTSAREDLSLSSLFYHILHDSKVNAEDTPSDLSKFLKEAIEEYLSIEDKVKLPFNEQLEESKQIPISDSEKINSARSFGWQLVDKVRAQTYWRGWNSFTRKTLKLGETDTAIIVNGRFVGPFTKENLFISDDLKLLLDVENAERIDPVVDAVKASNLTAHLNGSNYSDFIAKVSSIMSEATTSDVPVGLFEEQELKRDLSFKELKSEHSVLIDPISETAQKWSTILKLNLNEIPIKRFYRYVLEPRLKFNSTTGNLIPPSAYFSNLPEDPLLTLGIDVIQAWLVTPKVSIYDLDNIRLANLDSRSRIKGVESVFELKNILIEGHARDITLNAPPSGLQIVLGTKNSPAMVDTIVMANYGYLQLKANPGVWIFGLREGKSTEIFDIQSSGSEGWYSRSVEEIGNEIVLNNFEGLVIYPRFTRKPGKENEDVLKVEEKDGIWNYIKNKFSINKGDSRQNKAEINIFSVASGHLYERFLSIMILSVLGHTKSRVKFWFIENFLSPSFKNFIPHMAKEYDFEYELVTYKWPHWLRAQKEKQRTIWGYKILFLDVLFPLDLDKVIFVDADQIVRADLKELVDMDLEGAPYGYTPFCDNRPEMDGFRFWKQGYWKDHLRGKPYHISALYVIDLQRFRRMAAGDQLRGQYQSLSLDPNSLANLDQDLPNNMQHNVPIFSLPLEWLWCETWCSDESLVNARTIDLCNNPLTKEPKLDRARRQVPEWETYDNEVTSFASRISQLQKNFVTESISITEKSSESQIPTEKTSQVTNSDGFSSSTPSSHLKDEL</sequence>
<dbReference type="InterPro" id="IPR009057">
    <property type="entry name" value="Homeodomain-like_sf"/>
</dbReference>
<accession>A0A9N8VLU8</accession>
<keyword evidence="6" id="KW-0732">Signal</keyword>
<feature type="domain" description="HTH myb-type" evidence="11">
    <location>
        <begin position="86"/>
        <end position="120"/>
    </location>
</feature>
<dbReference type="Pfam" id="PF06427">
    <property type="entry name" value="UDP-g_GGTase"/>
    <property type="match status" value="1"/>
</dbReference>
<dbReference type="Pfam" id="PF18400">
    <property type="entry name" value="Thioredoxin_12"/>
    <property type="match status" value="1"/>
</dbReference>
<dbReference type="Gene3D" id="3.90.550.10">
    <property type="entry name" value="Spore Coat Polysaccharide Biosynthesis Protein SpsA, Chain A"/>
    <property type="match status" value="1"/>
</dbReference>
<evidence type="ECO:0000256" key="3">
    <source>
        <dbReference type="ARBA" id="ARBA00004922"/>
    </source>
</evidence>
<comment type="caution">
    <text evidence="12">The sequence shown here is derived from an EMBL/GenBank/DDBJ whole genome shotgun (WGS) entry which is preliminary data.</text>
</comment>
<evidence type="ECO:0000313" key="13">
    <source>
        <dbReference type="Proteomes" id="UP000789570"/>
    </source>
</evidence>
<comment type="pathway">
    <text evidence="3">Protein modification; protein glycosylation.</text>
</comment>
<dbReference type="GO" id="GO:0005788">
    <property type="term" value="C:endoplasmic reticulum lumen"/>
    <property type="evidence" value="ECO:0007669"/>
    <property type="project" value="UniProtKB-SubCell"/>
</dbReference>
<dbReference type="PANTHER" id="PTHR11226">
    <property type="entry name" value="UDP-GLUCOSE GLYCOPROTEIN:GLUCOSYLTRANSFERASE"/>
    <property type="match status" value="1"/>
</dbReference>
<name>A0A9N8VLU8_9GLOM</name>
<evidence type="ECO:0000256" key="7">
    <source>
        <dbReference type="ARBA" id="ARBA00022824"/>
    </source>
</evidence>
<evidence type="ECO:0000313" key="12">
    <source>
        <dbReference type="EMBL" id="CAG8455301.1"/>
    </source>
</evidence>
<dbReference type="InterPro" id="IPR040694">
    <property type="entry name" value="UGGT_TRXL_2"/>
</dbReference>
<organism evidence="12 13">
    <name type="scientific">Funneliformis caledonium</name>
    <dbReference type="NCBI Taxonomy" id="1117310"/>
    <lineage>
        <taxon>Eukaryota</taxon>
        <taxon>Fungi</taxon>
        <taxon>Fungi incertae sedis</taxon>
        <taxon>Mucoromycota</taxon>
        <taxon>Glomeromycotina</taxon>
        <taxon>Glomeromycetes</taxon>
        <taxon>Glomerales</taxon>
        <taxon>Glomeraceae</taxon>
        <taxon>Funneliformis</taxon>
    </lineage>
</organism>
<dbReference type="GO" id="GO:0036503">
    <property type="term" value="P:ERAD pathway"/>
    <property type="evidence" value="ECO:0007669"/>
    <property type="project" value="TreeGrafter"/>
</dbReference>
<dbReference type="Pfam" id="PF18401">
    <property type="entry name" value="Thioredoxin_13"/>
    <property type="match status" value="1"/>
</dbReference>
<protein>
    <submittedName>
        <fullName evidence="12">3122_t:CDS:1</fullName>
    </submittedName>
</protein>
<dbReference type="InterPro" id="IPR040693">
    <property type="entry name" value="UGGT_TRXL_1"/>
</dbReference>
<keyword evidence="5" id="KW-0808">Transferase</keyword>
<feature type="domain" description="HTH myb-type" evidence="11">
    <location>
        <begin position="1"/>
        <end position="60"/>
    </location>
</feature>
<dbReference type="CDD" id="cd00167">
    <property type="entry name" value="SANT"/>
    <property type="match status" value="1"/>
</dbReference>
<dbReference type="OrthoDB" id="27683at2759"/>
<evidence type="ECO:0000256" key="8">
    <source>
        <dbReference type="ARBA" id="ARBA00023180"/>
    </source>
</evidence>
<feature type="domain" description="Myb-like" evidence="10">
    <location>
        <begin position="67"/>
        <end position="116"/>
    </location>
</feature>
<dbReference type="InterPro" id="IPR040497">
    <property type="entry name" value="Glyco_transf_24"/>
</dbReference>
<proteinExistence type="inferred from homology"/>
<dbReference type="InterPro" id="IPR029044">
    <property type="entry name" value="Nucleotide-diphossugar_trans"/>
</dbReference>
<dbReference type="SUPFAM" id="SSF46689">
    <property type="entry name" value="Homeodomain-like"/>
    <property type="match status" value="1"/>
</dbReference>
<keyword evidence="13" id="KW-1185">Reference proteome</keyword>
<dbReference type="Proteomes" id="UP000789570">
    <property type="component" value="Unassembled WGS sequence"/>
</dbReference>
<gene>
    <name evidence="12" type="ORF">FCALED_LOCUS1462</name>
</gene>
<evidence type="ECO:0000256" key="4">
    <source>
        <dbReference type="ARBA" id="ARBA00006351"/>
    </source>
</evidence>
<comment type="cofactor">
    <cofactor evidence="1">
        <name>Ca(2+)</name>
        <dbReference type="ChEBI" id="CHEBI:29108"/>
    </cofactor>
</comment>
<dbReference type="Pfam" id="PF18404">
    <property type="entry name" value="Glyco_transf_24"/>
    <property type="match status" value="1"/>
</dbReference>
<evidence type="ECO:0000256" key="6">
    <source>
        <dbReference type="ARBA" id="ARBA00022729"/>
    </source>
</evidence>
<dbReference type="GO" id="GO:0018279">
    <property type="term" value="P:protein N-linked glycosylation via asparagine"/>
    <property type="evidence" value="ECO:0007669"/>
    <property type="project" value="TreeGrafter"/>
</dbReference>
<evidence type="ECO:0000256" key="5">
    <source>
        <dbReference type="ARBA" id="ARBA00022679"/>
    </source>
</evidence>
<dbReference type="PROSITE" id="PS51294">
    <property type="entry name" value="HTH_MYB"/>
    <property type="match status" value="2"/>
</dbReference>
<feature type="region of interest" description="Disordered" evidence="9">
    <location>
        <begin position="391"/>
        <end position="415"/>
    </location>
</feature>
<dbReference type="InterPro" id="IPR040692">
    <property type="entry name" value="UGGT_TRXL_3"/>
</dbReference>
<dbReference type="SMART" id="SM00717">
    <property type="entry name" value="SANT"/>
    <property type="match status" value="2"/>
</dbReference>
<dbReference type="InterPro" id="IPR017930">
    <property type="entry name" value="Myb_dom"/>
</dbReference>
<comment type="subcellular location">
    <subcellularLocation>
        <location evidence="2">Endoplasmic reticulum lumen</location>
    </subcellularLocation>
</comment>
<reference evidence="12" key="1">
    <citation type="submission" date="2021-06" db="EMBL/GenBank/DDBJ databases">
        <authorList>
            <person name="Kallberg Y."/>
            <person name="Tangrot J."/>
            <person name="Rosling A."/>
        </authorList>
    </citation>
    <scope>NUCLEOTIDE SEQUENCE</scope>
    <source>
        <strain evidence="12">UK204</strain>
    </source>
</reference>
<dbReference type="FunFam" id="3.90.550.10:FF:000065">
    <property type="entry name" value="UDP-glucose:glycoprotein glucosyltransferase, putative"/>
    <property type="match status" value="1"/>
</dbReference>
<dbReference type="GO" id="GO:0051082">
    <property type="term" value="F:unfolded protein binding"/>
    <property type="evidence" value="ECO:0007669"/>
    <property type="project" value="TreeGrafter"/>
</dbReference>
<dbReference type="CDD" id="cd06432">
    <property type="entry name" value="GT8_HUGT1_C_like"/>
    <property type="match status" value="1"/>
</dbReference>
<evidence type="ECO:0000259" key="10">
    <source>
        <dbReference type="PROSITE" id="PS50090"/>
    </source>
</evidence>
<feature type="compositionally biased region" description="Polar residues" evidence="9">
    <location>
        <begin position="1658"/>
        <end position="1680"/>
    </location>
</feature>
<feature type="compositionally biased region" description="Acidic residues" evidence="9">
    <location>
        <begin position="397"/>
        <end position="407"/>
    </location>
</feature>
<comment type="similarity">
    <text evidence="4">Belongs to the glycosyltransferase 8 family.</text>
</comment>
<keyword evidence="8" id="KW-0325">Glycoprotein</keyword>
<dbReference type="Pfam" id="PF18403">
    <property type="entry name" value="Thioredoxin_15"/>
    <property type="match status" value="1"/>
</dbReference>
<dbReference type="InterPro" id="IPR001005">
    <property type="entry name" value="SANT/Myb"/>
</dbReference>
<dbReference type="EMBL" id="CAJVPQ010000191">
    <property type="protein sequence ID" value="CAG8455301.1"/>
    <property type="molecule type" value="Genomic_DNA"/>
</dbReference>
<dbReference type="Gene3D" id="1.10.10.60">
    <property type="entry name" value="Homeodomain-like"/>
    <property type="match status" value="2"/>
</dbReference>
<evidence type="ECO:0000256" key="2">
    <source>
        <dbReference type="ARBA" id="ARBA00004319"/>
    </source>
</evidence>
<dbReference type="SUPFAM" id="SSF53448">
    <property type="entry name" value="Nucleotide-diphospho-sugar transferases"/>
    <property type="match status" value="1"/>
</dbReference>
<feature type="domain" description="Myb-like" evidence="10">
    <location>
        <begin position="4"/>
        <end position="56"/>
    </location>
</feature>
<evidence type="ECO:0000256" key="1">
    <source>
        <dbReference type="ARBA" id="ARBA00001913"/>
    </source>
</evidence>